<evidence type="ECO:0000259" key="5">
    <source>
        <dbReference type="SMART" id="SM00838"/>
    </source>
</evidence>
<feature type="domain" description="Elongation factor EFG" evidence="5">
    <location>
        <begin position="268"/>
        <end position="356"/>
    </location>
</feature>
<gene>
    <name evidence="6" type="ORF">R5R35_009687</name>
</gene>
<dbReference type="CDD" id="cd03713">
    <property type="entry name" value="EFG_mtEFG_C"/>
    <property type="match status" value="1"/>
</dbReference>
<proteinExistence type="predicted"/>
<protein>
    <recommendedName>
        <fullName evidence="5">Elongation factor EFG domain-containing protein</fullName>
    </recommendedName>
</protein>
<dbReference type="InterPro" id="IPR000640">
    <property type="entry name" value="EFG_V-like"/>
</dbReference>
<evidence type="ECO:0000256" key="2">
    <source>
        <dbReference type="ARBA" id="ARBA00022917"/>
    </source>
</evidence>
<dbReference type="FunFam" id="3.30.70.240:FF:000001">
    <property type="entry name" value="Elongation factor G"/>
    <property type="match status" value="1"/>
</dbReference>
<dbReference type="Gene3D" id="3.30.70.240">
    <property type="match status" value="1"/>
</dbReference>
<keyword evidence="1" id="KW-0547">Nucleotide-binding</keyword>
<name>A0AAN9VHR7_9ORTH</name>
<evidence type="ECO:0000256" key="3">
    <source>
        <dbReference type="ARBA" id="ARBA00023128"/>
    </source>
</evidence>
<dbReference type="InterPro" id="IPR035649">
    <property type="entry name" value="EFG_V"/>
</dbReference>
<dbReference type="GO" id="GO:0005739">
    <property type="term" value="C:mitochondrion"/>
    <property type="evidence" value="ECO:0007669"/>
    <property type="project" value="TreeGrafter"/>
</dbReference>
<sequence>MLPYADEIIDVPSVPRGKLAAIAGLKNTVTGDFVTLNASVASAAKKVLSKYEAESPQADFSQPPKTPVPVFYCSIGVPTKECQIPLELALQHLQREDPSLVVTKDEMTGQTFLGGMGELHLSAVKTKIISDYKINVSLGSLRIAYHEIPQKVNIKNSHMLEYKTDNSRQNVSLIMTLLAQSKEDKDTVLLDKSPDSAANIANLNSRYLLAIIQGVNRALLHGPKVRCPVVGTCVMLHWFETSKGTTEQIVSTAASQCVQKLLKAVGTRLLEPIMTVEILCGHDTSSAVMPDLLHRRGQIVKVTQRGQQMVIDAKVPLAELSNYAMDLQKLSQKTGSFTMLLDCYKAMSPTDETKAVKKVTGLNSQ</sequence>
<dbReference type="Gene3D" id="3.30.70.870">
    <property type="entry name" value="Elongation Factor G (Translational Gtpase), domain 3"/>
    <property type="match status" value="1"/>
</dbReference>
<dbReference type="InterPro" id="IPR041095">
    <property type="entry name" value="EFG_II"/>
</dbReference>
<dbReference type="Proteomes" id="UP001378592">
    <property type="component" value="Unassembled WGS sequence"/>
</dbReference>
<keyword evidence="3" id="KW-0496">Mitochondrion</keyword>
<dbReference type="InterPro" id="IPR020568">
    <property type="entry name" value="Ribosomal_Su5_D2-typ_SF"/>
</dbReference>
<dbReference type="PANTHER" id="PTHR43261:SF1">
    <property type="entry name" value="RIBOSOME-RELEASING FACTOR 2, MITOCHONDRIAL"/>
    <property type="match status" value="1"/>
</dbReference>
<accession>A0AAN9VHR7</accession>
<dbReference type="PANTHER" id="PTHR43261">
    <property type="entry name" value="TRANSLATION ELONGATION FACTOR G-RELATED"/>
    <property type="match status" value="1"/>
</dbReference>
<dbReference type="Pfam" id="PF00679">
    <property type="entry name" value="EFG_C"/>
    <property type="match status" value="1"/>
</dbReference>
<dbReference type="GO" id="GO:0032790">
    <property type="term" value="P:ribosome disassembly"/>
    <property type="evidence" value="ECO:0007669"/>
    <property type="project" value="TreeGrafter"/>
</dbReference>
<dbReference type="GO" id="GO:0032543">
    <property type="term" value="P:mitochondrial translation"/>
    <property type="evidence" value="ECO:0007669"/>
    <property type="project" value="TreeGrafter"/>
</dbReference>
<dbReference type="EMBL" id="JAZDUA010000233">
    <property type="protein sequence ID" value="KAK7863331.1"/>
    <property type="molecule type" value="Genomic_DNA"/>
</dbReference>
<dbReference type="SUPFAM" id="SSF54211">
    <property type="entry name" value="Ribosomal protein S5 domain 2-like"/>
    <property type="match status" value="1"/>
</dbReference>
<dbReference type="AlphaFoldDB" id="A0AAN9VHR7"/>
<evidence type="ECO:0000313" key="7">
    <source>
        <dbReference type="Proteomes" id="UP001378592"/>
    </source>
</evidence>
<evidence type="ECO:0000313" key="6">
    <source>
        <dbReference type="EMBL" id="KAK7863331.1"/>
    </source>
</evidence>
<dbReference type="SUPFAM" id="SSF54980">
    <property type="entry name" value="EF-G C-terminal domain-like"/>
    <property type="match status" value="2"/>
</dbReference>
<keyword evidence="7" id="KW-1185">Reference proteome</keyword>
<dbReference type="GO" id="GO:0005525">
    <property type="term" value="F:GTP binding"/>
    <property type="evidence" value="ECO:0007669"/>
    <property type="project" value="UniProtKB-KW"/>
</dbReference>
<evidence type="ECO:0000256" key="1">
    <source>
        <dbReference type="ARBA" id="ARBA00022741"/>
    </source>
</evidence>
<dbReference type="InterPro" id="IPR035647">
    <property type="entry name" value="EFG_III/V"/>
</dbReference>
<organism evidence="6 7">
    <name type="scientific">Gryllus longicercus</name>
    <dbReference type="NCBI Taxonomy" id="2509291"/>
    <lineage>
        <taxon>Eukaryota</taxon>
        <taxon>Metazoa</taxon>
        <taxon>Ecdysozoa</taxon>
        <taxon>Arthropoda</taxon>
        <taxon>Hexapoda</taxon>
        <taxon>Insecta</taxon>
        <taxon>Pterygota</taxon>
        <taxon>Neoptera</taxon>
        <taxon>Polyneoptera</taxon>
        <taxon>Orthoptera</taxon>
        <taxon>Ensifera</taxon>
        <taxon>Gryllidea</taxon>
        <taxon>Grylloidea</taxon>
        <taxon>Gryllidae</taxon>
        <taxon>Gryllinae</taxon>
        <taxon>Gryllus</taxon>
    </lineage>
</organism>
<keyword evidence="4" id="KW-0342">GTP-binding</keyword>
<evidence type="ECO:0000256" key="4">
    <source>
        <dbReference type="ARBA" id="ARBA00023134"/>
    </source>
</evidence>
<reference evidence="6 7" key="1">
    <citation type="submission" date="2024-03" db="EMBL/GenBank/DDBJ databases">
        <title>The genome assembly and annotation of the cricket Gryllus longicercus Weissman &amp; Gray.</title>
        <authorList>
            <person name="Szrajer S."/>
            <person name="Gray D."/>
            <person name="Ylla G."/>
        </authorList>
    </citation>
    <scope>NUCLEOTIDE SEQUENCE [LARGE SCALE GENOMIC DNA]</scope>
    <source>
        <strain evidence="6">DAG 2021-001</strain>
        <tissue evidence="6">Whole body minus gut</tissue>
    </source>
</reference>
<keyword evidence="2" id="KW-0648">Protein biosynthesis</keyword>
<dbReference type="GO" id="GO:0003924">
    <property type="term" value="F:GTPase activity"/>
    <property type="evidence" value="ECO:0007669"/>
    <property type="project" value="TreeGrafter"/>
</dbReference>
<dbReference type="SMART" id="SM00838">
    <property type="entry name" value="EFG_C"/>
    <property type="match status" value="1"/>
</dbReference>
<comment type="caution">
    <text evidence="6">The sequence shown here is derived from an EMBL/GenBank/DDBJ whole genome shotgun (WGS) entry which is preliminary data.</text>
</comment>
<dbReference type="Pfam" id="PF14492">
    <property type="entry name" value="EFG_III"/>
    <property type="match status" value="1"/>
</dbReference>